<evidence type="ECO:0000256" key="2">
    <source>
        <dbReference type="ARBA" id="ARBA00010072"/>
    </source>
</evidence>
<evidence type="ECO:0000256" key="3">
    <source>
        <dbReference type="ARBA" id="ARBA00022448"/>
    </source>
</evidence>
<comment type="subcellular location">
    <subcellularLocation>
        <location evidence="1">Cell inner membrane</location>
        <topology evidence="1">Multi-pass membrane protein</topology>
    </subcellularLocation>
    <subcellularLocation>
        <location evidence="9">Cell membrane</location>
        <topology evidence="9">Multi-pass membrane protein</topology>
    </subcellularLocation>
</comment>
<dbReference type="PANTHER" id="PTHR30614">
    <property type="entry name" value="MEMBRANE COMPONENT OF AMINO ACID ABC TRANSPORTER"/>
    <property type="match status" value="1"/>
</dbReference>
<dbReference type="EMBL" id="LOHF01000001">
    <property type="protein sequence ID" value="OUM75577.1"/>
    <property type="molecule type" value="Genomic_DNA"/>
</dbReference>
<dbReference type="GO" id="GO:0043190">
    <property type="term" value="C:ATP-binding cassette (ABC) transporter complex"/>
    <property type="evidence" value="ECO:0007669"/>
    <property type="project" value="InterPro"/>
</dbReference>
<keyword evidence="3 9" id="KW-0813">Transport</keyword>
<evidence type="ECO:0000259" key="10">
    <source>
        <dbReference type="PROSITE" id="PS50928"/>
    </source>
</evidence>
<keyword evidence="4" id="KW-1003">Cell membrane</keyword>
<keyword evidence="7 9" id="KW-1133">Transmembrane helix</keyword>
<dbReference type="NCBIfam" id="TIGR01726">
    <property type="entry name" value="HEQRo_perm_3TM"/>
    <property type="match status" value="1"/>
</dbReference>
<dbReference type="AlphaFoldDB" id="A0A1Y3P6X4"/>
<keyword evidence="6" id="KW-0029">Amino-acid transport</keyword>
<name>A0A1Y3P6X4_9PSED</name>
<feature type="transmembrane region" description="Helical" evidence="9">
    <location>
        <begin position="20"/>
        <end position="49"/>
    </location>
</feature>
<dbReference type="InterPro" id="IPR035906">
    <property type="entry name" value="MetI-like_sf"/>
</dbReference>
<dbReference type="RefSeq" id="WP_087263870.1">
    <property type="nucleotide sequence ID" value="NZ_JBJGBV010000001.1"/>
</dbReference>
<dbReference type="SUPFAM" id="SSF161098">
    <property type="entry name" value="MetI-like"/>
    <property type="match status" value="1"/>
</dbReference>
<comment type="caution">
    <text evidence="11">The sequence shown here is derived from an EMBL/GenBank/DDBJ whole genome shotgun (WGS) entry which is preliminary data.</text>
</comment>
<keyword evidence="8 9" id="KW-0472">Membrane</keyword>
<evidence type="ECO:0000313" key="12">
    <source>
        <dbReference type="Proteomes" id="UP000195440"/>
    </source>
</evidence>
<dbReference type="Gene3D" id="1.10.3720.10">
    <property type="entry name" value="MetI-like"/>
    <property type="match status" value="1"/>
</dbReference>
<dbReference type="InterPro" id="IPR010065">
    <property type="entry name" value="AA_ABC_transptr_permease_3TM"/>
</dbReference>
<feature type="transmembrane region" description="Helical" evidence="9">
    <location>
        <begin position="194"/>
        <end position="215"/>
    </location>
</feature>
<dbReference type="InterPro" id="IPR000515">
    <property type="entry name" value="MetI-like"/>
</dbReference>
<gene>
    <name evidence="11" type="ORF">AUC60_00210</name>
</gene>
<feature type="domain" description="ABC transmembrane type-1" evidence="10">
    <location>
        <begin position="25"/>
        <end position="213"/>
    </location>
</feature>
<dbReference type="OrthoDB" id="7255919at2"/>
<dbReference type="PROSITE" id="PS50928">
    <property type="entry name" value="ABC_TM1"/>
    <property type="match status" value="1"/>
</dbReference>
<keyword evidence="12" id="KW-1185">Reference proteome</keyword>
<dbReference type="Pfam" id="PF00528">
    <property type="entry name" value="BPD_transp_1"/>
    <property type="match status" value="1"/>
</dbReference>
<proteinExistence type="inferred from homology"/>
<keyword evidence="5 9" id="KW-0812">Transmembrane</keyword>
<dbReference type="PANTHER" id="PTHR30614:SF37">
    <property type="entry name" value="AMINO-ACID ABC TRANSPORTER PERMEASE PROTEIN YHDX-RELATED"/>
    <property type="match status" value="1"/>
</dbReference>
<evidence type="ECO:0000256" key="1">
    <source>
        <dbReference type="ARBA" id="ARBA00004429"/>
    </source>
</evidence>
<comment type="similarity">
    <text evidence="2">Belongs to the binding-protein-dependent transport system permease family. HisMQ subfamily.</text>
</comment>
<sequence>MDALIENFFNLPVMVGALPAMLPGFGLTVLVSLLVIVFGLTSGLALAILRSLQLRGVNGLITFYVDVFRTLPQLVIIIFLYFGMPYMGVTLSPLVTTVLALGAVLSAFACEIFVSCMQALPKGQTDAAQALGFGRLRTLFMIVLPQAIRMAVPLLTNRAISISKGTALGTAVSLPETLGQAQSYMSIVANPSPLTLAAGFYLLLFIPLVILSRWLEHSSHKGR</sequence>
<dbReference type="GO" id="GO:0022857">
    <property type="term" value="F:transmembrane transporter activity"/>
    <property type="evidence" value="ECO:0007669"/>
    <property type="project" value="InterPro"/>
</dbReference>
<evidence type="ECO:0000313" key="11">
    <source>
        <dbReference type="EMBL" id="OUM75577.1"/>
    </source>
</evidence>
<organism evidence="11 12">
    <name type="scientific">Pseudomonas caspiana</name>
    <dbReference type="NCBI Taxonomy" id="1451454"/>
    <lineage>
        <taxon>Bacteria</taxon>
        <taxon>Pseudomonadati</taxon>
        <taxon>Pseudomonadota</taxon>
        <taxon>Gammaproteobacteria</taxon>
        <taxon>Pseudomonadales</taxon>
        <taxon>Pseudomonadaceae</taxon>
        <taxon>Pseudomonas</taxon>
    </lineage>
</organism>
<dbReference type="CDD" id="cd06261">
    <property type="entry name" value="TM_PBP2"/>
    <property type="match status" value="1"/>
</dbReference>
<dbReference type="GO" id="GO:0006865">
    <property type="term" value="P:amino acid transport"/>
    <property type="evidence" value="ECO:0007669"/>
    <property type="project" value="UniProtKB-KW"/>
</dbReference>
<feature type="transmembrane region" description="Helical" evidence="9">
    <location>
        <begin position="94"/>
        <end position="117"/>
    </location>
</feature>
<feature type="transmembrane region" description="Helical" evidence="9">
    <location>
        <begin position="61"/>
        <end position="82"/>
    </location>
</feature>
<evidence type="ECO:0000256" key="5">
    <source>
        <dbReference type="ARBA" id="ARBA00022692"/>
    </source>
</evidence>
<evidence type="ECO:0000256" key="6">
    <source>
        <dbReference type="ARBA" id="ARBA00022970"/>
    </source>
</evidence>
<dbReference type="Proteomes" id="UP000195440">
    <property type="component" value="Unassembled WGS sequence"/>
</dbReference>
<protein>
    <submittedName>
        <fullName evidence="11">Polar amino acid ABC transporter permease</fullName>
    </submittedName>
</protein>
<reference evidence="11 12" key="1">
    <citation type="journal article" date="2017" name="Syst. Appl. Microbiol.">
        <title>Pseudomonas caspiana sp. nov., a citrus pathogen in the Pseudomonas syringae phylogenetic group.</title>
        <authorList>
            <person name="Busquets A."/>
            <person name="Gomila M."/>
            <person name="Beiki F."/>
            <person name="Mulet M."/>
            <person name="Rahimian H."/>
            <person name="Garcia-Valdes E."/>
            <person name="Lalucat J."/>
        </authorList>
    </citation>
    <scope>NUCLEOTIDE SEQUENCE [LARGE SCALE GENOMIC DNA]</scope>
    <source>
        <strain evidence="11 12">FBF102</strain>
    </source>
</reference>
<dbReference type="InterPro" id="IPR043429">
    <property type="entry name" value="ArtM/GltK/GlnP/TcyL/YhdX-like"/>
</dbReference>
<evidence type="ECO:0000256" key="9">
    <source>
        <dbReference type="RuleBase" id="RU363032"/>
    </source>
</evidence>
<evidence type="ECO:0000256" key="8">
    <source>
        <dbReference type="ARBA" id="ARBA00023136"/>
    </source>
</evidence>
<evidence type="ECO:0000256" key="7">
    <source>
        <dbReference type="ARBA" id="ARBA00022989"/>
    </source>
</evidence>
<evidence type="ECO:0000256" key="4">
    <source>
        <dbReference type="ARBA" id="ARBA00022475"/>
    </source>
</evidence>
<accession>A0A1Y3P6X4</accession>